<accession>A0ABW8V4K0</accession>
<protein>
    <submittedName>
        <fullName evidence="2">YjbF family lipoprotein</fullName>
    </submittedName>
</protein>
<keyword evidence="3" id="KW-1185">Reference proteome</keyword>
<organism evidence="2 3">
    <name type="scientific">Tateyamaria armeniaca</name>
    <dbReference type="NCBI Taxonomy" id="2518930"/>
    <lineage>
        <taxon>Bacteria</taxon>
        <taxon>Pseudomonadati</taxon>
        <taxon>Pseudomonadota</taxon>
        <taxon>Alphaproteobacteria</taxon>
        <taxon>Rhodobacterales</taxon>
        <taxon>Roseobacteraceae</taxon>
        <taxon>Tateyamaria</taxon>
    </lineage>
</organism>
<sequence length="216" mass="23873">MKRSFAFFMMALAMLAACGTAVDDESGLGQSLAVLTNRGGAAQFVPRFTALIERDAPRLQVAFVEQNVSADILLERQDGPFAYWLSSDGTHIILENGMLHSTRGLGEGLLASDLKQPLALVLSLQEGWSDRFHTYLDGNDFAVTRTYRCLIEDRGPEEIDLFGTPTATRLMRESCRSLDQEFVNLYWVASSGRDIVLSRQWAGPVIGAISTRIVPR</sequence>
<dbReference type="RefSeq" id="WP_407594433.1">
    <property type="nucleotide sequence ID" value="NZ_JBHDIY010000004.1"/>
</dbReference>
<keyword evidence="1" id="KW-0732">Signal</keyword>
<dbReference type="Proteomes" id="UP001627408">
    <property type="component" value="Unassembled WGS sequence"/>
</dbReference>
<proteinExistence type="predicted"/>
<feature type="chain" id="PRO_5047346239" evidence="1">
    <location>
        <begin position="22"/>
        <end position="216"/>
    </location>
</feature>
<evidence type="ECO:0000256" key="1">
    <source>
        <dbReference type="SAM" id="SignalP"/>
    </source>
</evidence>
<dbReference type="InterPro" id="IPR023373">
    <property type="entry name" value="YmcC_sf"/>
</dbReference>
<evidence type="ECO:0000313" key="2">
    <source>
        <dbReference type="EMBL" id="MFL4472278.1"/>
    </source>
</evidence>
<dbReference type="EMBL" id="JBHDIY010000004">
    <property type="protein sequence ID" value="MFL4472278.1"/>
    <property type="molecule type" value="Genomic_DNA"/>
</dbReference>
<dbReference type="InterPro" id="IPR021308">
    <property type="entry name" value="GfcB"/>
</dbReference>
<dbReference type="Gene3D" id="2.40.360.10">
    <property type="entry name" value="YmcC-like"/>
    <property type="match status" value="1"/>
</dbReference>
<gene>
    <name evidence="2" type="ORF">ACERZ8_21225</name>
</gene>
<evidence type="ECO:0000313" key="3">
    <source>
        <dbReference type="Proteomes" id="UP001627408"/>
    </source>
</evidence>
<dbReference type="Pfam" id="PF11102">
    <property type="entry name" value="YjbF"/>
    <property type="match status" value="1"/>
</dbReference>
<keyword evidence="2" id="KW-0449">Lipoprotein</keyword>
<dbReference type="SUPFAM" id="SSF159270">
    <property type="entry name" value="YmcC-like"/>
    <property type="match status" value="1"/>
</dbReference>
<reference evidence="2 3" key="1">
    <citation type="submission" date="2024-08" db="EMBL/GenBank/DDBJ databases">
        <title>Tateyamaria sp. nov., isolated from marine algae.</title>
        <authorList>
            <person name="Choi B.J."/>
            <person name="Kim J.M."/>
            <person name="Lee J.K."/>
            <person name="Choi D.G."/>
            <person name="Bayburt H."/>
            <person name="Baek J.H."/>
            <person name="Han D.M."/>
            <person name="Jeon C.O."/>
        </authorList>
    </citation>
    <scope>NUCLEOTIDE SEQUENCE [LARGE SCALE GENOMIC DNA]</scope>
    <source>
        <strain evidence="2 3">KMU-156</strain>
    </source>
</reference>
<comment type="caution">
    <text evidence="2">The sequence shown here is derived from an EMBL/GenBank/DDBJ whole genome shotgun (WGS) entry which is preliminary data.</text>
</comment>
<dbReference type="PROSITE" id="PS51257">
    <property type="entry name" value="PROKAR_LIPOPROTEIN"/>
    <property type="match status" value="1"/>
</dbReference>
<name>A0ABW8V4K0_9RHOB</name>
<feature type="signal peptide" evidence="1">
    <location>
        <begin position="1"/>
        <end position="21"/>
    </location>
</feature>